<feature type="compositionally biased region" description="Low complexity" evidence="9">
    <location>
        <begin position="1273"/>
        <end position="1283"/>
    </location>
</feature>
<evidence type="ECO:0000313" key="12">
    <source>
        <dbReference type="Proteomes" id="UP000007110"/>
    </source>
</evidence>
<feature type="domain" description="ARID" evidence="10">
    <location>
        <begin position="309"/>
        <end position="401"/>
    </location>
</feature>
<evidence type="ECO:0000313" key="11">
    <source>
        <dbReference type="EnsemblMetazoa" id="XP_030854176"/>
    </source>
</evidence>
<keyword evidence="7" id="KW-0804">Transcription</keyword>
<dbReference type="Proteomes" id="UP000007110">
    <property type="component" value="Unassembled WGS sequence"/>
</dbReference>
<dbReference type="Pfam" id="PF01388">
    <property type="entry name" value="ARID"/>
    <property type="match status" value="1"/>
</dbReference>
<feature type="compositionally biased region" description="Basic and acidic residues" evidence="9">
    <location>
        <begin position="462"/>
        <end position="624"/>
    </location>
</feature>
<feature type="compositionally biased region" description="Basic and acidic residues" evidence="9">
    <location>
        <begin position="1061"/>
        <end position="1128"/>
    </location>
</feature>
<dbReference type="SUPFAM" id="SSF46774">
    <property type="entry name" value="ARID-like"/>
    <property type="match status" value="1"/>
</dbReference>
<keyword evidence="3" id="KW-0832">Ubl conjugation</keyword>
<dbReference type="PROSITE" id="PS51011">
    <property type="entry name" value="ARID"/>
    <property type="match status" value="1"/>
</dbReference>
<keyword evidence="1" id="KW-1017">Isopeptide bond</keyword>
<feature type="compositionally biased region" description="Acidic residues" evidence="9">
    <location>
        <begin position="156"/>
        <end position="168"/>
    </location>
</feature>
<evidence type="ECO:0000256" key="9">
    <source>
        <dbReference type="SAM" id="MobiDB-lite"/>
    </source>
</evidence>
<dbReference type="InterPro" id="IPR053820">
    <property type="entry name" value="MSL3_chromo-like"/>
</dbReference>
<feature type="region of interest" description="Disordered" evidence="9">
    <location>
        <begin position="419"/>
        <end position="647"/>
    </location>
</feature>
<dbReference type="KEGG" id="spu:589247"/>
<keyword evidence="5" id="KW-0805">Transcription regulation</keyword>
<feature type="compositionally biased region" description="Polar residues" evidence="9">
    <location>
        <begin position="1295"/>
        <end position="1305"/>
    </location>
</feature>
<dbReference type="SMART" id="SM01014">
    <property type="entry name" value="ARID"/>
    <property type="match status" value="1"/>
</dbReference>
<dbReference type="RefSeq" id="XP_030854176.1">
    <property type="nucleotide sequence ID" value="XM_030998316.1"/>
</dbReference>
<dbReference type="EnsemblMetazoa" id="XM_030998316">
    <property type="protein sequence ID" value="XP_030854176"/>
    <property type="gene ID" value="LOC589247"/>
</dbReference>
<evidence type="ECO:0000256" key="8">
    <source>
        <dbReference type="ARBA" id="ARBA00023242"/>
    </source>
</evidence>
<evidence type="ECO:0000256" key="6">
    <source>
        <dbReference type="ARBA" id="ARBA00023125"/>
    </source>
</evidence>
<dbReference type="SMART" id="SM00333">
    <property type="entry name" value="TUDOR"/>
    <property type="match status" value="1"/>
</dbReference>
<dbReference type="GO" id="GO:0006325">
    <property type="term" value="P:chromatin organization"/>
    <property type="evidence" value="ECO:0007669"/>
    <property type="project" value="UniProtKB-KW"/>
</dbReference>
<dbReference type="FunFam" id="1.10.150.60:FF:000003">
    <property type="entry name" value="AT-rich interactive domain-containing protein 4B"/>
    <property type="match status" value="1"/>
</dbReference>
<feature type="region of interest" description="Disordered" evidence="9">
    <location>
        <begin position="118"/>
        <end position="185"/>
    </location>
</feature>
<keyword evidence="4" id="KW-0156">Chromatin regulator</keyword>
<evidence type="ECO:0000256" key="3">
    <source>
        <dbReference type="ARBA" id="ARBA00022843"/>
    </source>
</evidence>
<dbReference type="InParanoid" id="A0A7M7PQU6"/>
<sequence>MAGEGPPFLTVGTDVSAKYRGAFCEAKVKVVKKLVKCKINFKRGTSCIVSDEFIIGNLKIGAKVEAKITESSPYEDGTIMKLNDASLYTVVFDDGDEKTLRRTLLCLQGERHFHESETLDHLPLTDPENFGTPVMKDSSKMRRKRRMSNRSQKSESEEEEEEEEDSDSDSTKRHRKEEPEDAVGKIVIVEMNEKRKNSFFPALVVDPSCTKDVQTNRKDYIVARSFKDNKFYTVSRSSRKPFLSKDHTYKGDVASLKAANEKAVTFIDTGQLPPNWDMELLKKKNKSGKQVQVQSEDETSEDSSDDEYDMEKDAWLASLHKFMEERGTPINKPPVLGYRDLNLYKLYKLVQEQEGCRKVTDRQMWRHIMTKMGIPVPATQQPYNIHTSYNKYLFAFEEFNRKMGPGPRVFTRTRRRSFDRGWISPPPVISRQRSVAKQGVKDEPSDREEEEESPSKKRVTRKKGEDAGKSQEQEESKRETREAKTRSKETDKEEKDTSDRDEKRSGKKSLKDDKVKERLHKDVKDKVKDKPIKEDNVKDKVKDKSDKVKSSKEDKAKDRSKDTASKESDEKIGEKANEGKGKVKDTKGKEEKTKEEKGDRKKEEKTEEKELEAKGKEKRGKSSEREEESGSPTPQVQHITGAGYEVGEKVHVHYGRGRTEKIYEAKVVDIELKGKDHVFTVHYTGWNNRYDEAVKMSRIVGSAEKKKKKSTPKGKQPEKEKTKKDVERRDKEEQQRKEKEEADRREQEEKERRARQEQEQKEKEEAERLEKARAEKERQEKERQEKLERERKEKLERERLEKERKEKQEREKKERLEREQREKEQQERLEKERQERDRKEKQEKERKEKQEKDKREKLEREKKEKEKLEQEKQEKELADKAKEAERERKEKAGKEGKKTPTGKRGRPSLSKTSPAPQTPPRTTPSSARGKSPSPGSVFSQRSMRSDRKSLTESPFAMGLNVRSRGKRSSTGEYRRGVDDSDSDYDELDDLSESQQSTQDSEDSQQKDTSVQEPEDHDDSASTKTEDYAATLIKISEEKLNFDDDLDEGPPTLTAEVAPETVEARLQEVDSEAPKVEEEDKVSGEKEGRLKTKKESKIRLRKSIDKERDGKDSANESMKGEKVAGKDGSKGNNDLDDSKEKIDDTPVLERQIPMEAELKVKLEDLKQETKGSASDADKSTEKKKGRRKGRKSIESRKRSKAEADAAEVSEKSEASEASEPKKKQAKVDRRKSDKGGKKSKVHEAKTPADNTDSDFGTSSVDDKSIPGTSKSFMTTPPTTPESSPKMQSPAREEELQIQTEEQSSNKSDSDALIEVANLDDRETSQTRENDTPLASSAPPKKGTQSSQQASPKKRRRGLSESEPTKRRRKHSRRRQSSISERQQSAKERGNNNSSDTDESRSESRLTSSSAKRQVTLKKYAGSLPPSRVADSSGQDGAEKQRRWNFLVDLSNVKEPDERIAIIQHQLTELRSVYLQLKQEVATIDRRRKKFRKKEREAAHVMAGVALGHCLSQGQERMESGGGS</sequence>
<dbReference type="SUPFAM" id="SSF63748">
    <property type="entry name" value="Tudor/PWWP/MBT"/>
    <property type="match status" value="1"/>
</dbReference>
<dbReference type="OMA" id="RIHYAGW"/>
<keyword evidence="6" id="KW-0238">DNA-binding</keyword>
<dbReference type="CDD" id="cd20390">
    <property type="entry name" value="Tudor_ARID4_rpt2"/>
    <property type="match status" value="1"/>
</dbReference>
<feature type="region of interest" description="Disordered" evidence="9">
    <location>
        <begin position="700"/>
        <end position="1440"/>
    </location>
</feature>
<keyword evidence="12" id="KW-1185">Reference proteome</keyword>
<feature type="compositionally biased region" description="Acidic residues" evidence="9">
    <location>
        <begin position="295"/>
        <end position="308"/>
    </location>
</feature>
<dbReference type="SUPFAM" id="SSF54160">
    <property type="entry name" value="Chromo domain-like"/>
    <property type="match status" value="1"/>
</dbReference>
<dbReference type="InterPro" id="IPR036431">
    <property type="entry name" value="ARID_dom_sf"/>
</dbReference>
<evidence type="ECO:0000256" key="2">
    <source>
        <dbReference type="ARBA" id="ARBA00022553"/>
    </source>
</evidence>
<feature type="compositionally biased region" description="Acidic residues" evidence="9">
    <location>
        <begin position="979"/>
        <end position="991"/>
    </location>
</feature>
<feature type="compositionally biased region" description="Basic and acidic residues" evidence="9">
    <location>
        <begin position="1155"/>
        <end position="1181"/>
    </location>
</feature>
<dbReference type="Pfam" id="PF08169">
    <property type="entry name" value="RBB1NT"/>
    <property type="match status" value="1"/>
</dbReference>
<dbReference type="Gene3D" id="2.30.30.140">
    <property type="match status" value="3"/>
</dbReference>
<dbReference type="InterPro" id="IPR002999">
    <property type="entry name" value="Tudor"/>
</dbReference>
<dbReference type="GO" id="GO:0006357">
    <property type="term" value="P:regulation of transcription by RNA polymerase II"/>
    <property type="evidence" value="ECO:0000318"/>
    <property type="project" value="GO_Central"/>
</dbReference>
<evidence type="ECO:0000256" key="7">
    <source>
        <dbReference type="ARBA" id="ARBA00023163"/>
    </source>
</evidence>
<evidence type="ECO:0000256" key="4">
    <source>
        <dbReference type="ARBA" id="ARBA00022853"/>
    </source>
</evidence>
<feature type="compositionally biased region" description="Polar residues" evidence="9">
    <location>
        <begin position="923"/>
        <end position="942"/>
    </location>
</feature>
<feature type="compositionally biased region" description="Basic residues" evidence="9">
    <location>
        <begin position="1364"/>
        <end position="1374"/>
    </location>
</feature>
<name>A0A7M7PQU6_STRPU</name>
<dbReference type="PANTHER" id="PTHR13964">
    <property type="entry name" value="RBP-RELATED"/>
    <property type="match status" value="1"/>
</dbReference>
<feature type="compositionally biased region" description="Basic and acidic residues" evidence="9">
    <location>
        <begin position="1190"/>
        <end position="1245"/>
    </location>
</feature>
<dbReference type="InterPro" id="IPR016197">
    <property type="entry name" value="Chromo-like_dom_sf"/>
</dbReference>
<proteinExistence type="predicted"/>
<accession>A0A7M7PQU6</accession>
<dbReference type="InterPro" id="IPR051232">
    <property type="entry name" value="ARID/SWI1_ChromRemod"/>
</dbReference>
<keyword evidence="2" id="KW-0597">Phosphoprotein</keyword>
<dbReference type="OrthoDB" id="10068428at2759"/>
<evidence type="ECO:0000259" key="10">
    <source>
        <dbReference type="PROSITE" id="PS51011"/>
    </source>
</evidence>
<feature type="compositionally biased region" description="Basic and acidic residues" evidence="9">
    <location>
        <begin position="715"/>
        <end position="898"/>
    </location>
</feature>
<reference evidence="12" key="1">
    <citation type="submission" date="2015-02" db="EMBL/GenBank/DDBJ databases">
        <title>Genome sequencing for Strongylocentrotus purpuratus.</title>
        <authorList>
            <person name="Murali S."/>
            <person name="Liu Y."/>
            <person name="Vee V."/>
            <person name="English A."/>
            <person name="Wang M."/>
            <person name="Skinner E."/>
            <person name="Han Y."/>
            <person name="Muzny D.M."/>
            <person name="Worley K.C."/>
            <person name="Gibbs R.A."/>
        </authorList>
    </citation>
    <scope>NUCLEOTIDE SEQUENCE</scope>
</reference>
<dbReference type="GO" id="GO:0005634">
    <property type="term" value="C:nucleus"/>
    <property type="evidence" value="ECO:0000318"/>
    <property type="project" value="GO_Central"/>
</dbReference>
<dbReference type="SMART" id="SM00501">
    <property type="entry name" value="BRIGHT"/>
    <property type="match status" value="1"/>
</dbReference>
<evidence type="ECO:0000256" key="1">
    <source>
        <dbReference type="ARBA" id="ARBA00022499"/>
    </source>
</evidence>
<dbReference type="InterPro" id="IPR001606">
    <property type="entry name" value="ARID_dom"/>
</dbReference>
<keyword evidence="8" id="KW-0539">Nucleus</keyword>
<dbReference type="Gene3D" id="1.10.150.60">
    <property type="entry name" value="ARID DNA-binding domain"/>
    <property type="match status" value="1"/>
</dbReference>
<feature type="compositionally biased region" description="Basic and acidic residues" evidence="9">
    <location>
        <begin position="1317"/>
        <end position="1329"/>
    </location>
</feature>
<reference evidence="11" key="2">
    <citation type="submission" date="2021-01" db="UniProtKB">
        <authorList>
            <consortium name="EnsemblMetazoa"/>
        </authorList>
    </citation>
    <scope>IDENTIFICATION</scope>
</reference>
<dbReference type="Pfam" id="PF22732">
    <property type="entry name" value="MSL3_chromo-like"/>
    <property type="match status" value="1"/>
</dbReference>
<organism evidence="11 12">
    <name type="scientific">Strongylocentrotus purpuratus</name>
    <name type="common">Purple sea urchin</name>
    <dbReference type="NCBI Taxonomy" id="7668"/>
    <lineage>
        <taxon>Eukaryota</taxon>
        <taxon>Metazoa</taxon>
        <taxon>Echinodermata</taxon>
        <taxon>Eleutherozoa</taxon>
        <taxon>Echinozoa</taxon>
        <taxon>Echinoidea</taxon>
        <taxon>Euechinoidea</taxon>
        <taxon>Echinacea</taxon>
        <taxon>Camarodonta</taxon>
        <taxon>Echinidea</taxon>
        <taxon>Strongylocentrotidae</taxon>
        <taxon>Strongylocentrotus</taxon>
    </lineage>
</organism>
<dbReference type="PANTHER" id="PTHR13964:SF27">
    <property type="entry name" value="HAT-TRICK, ISOFORM D"/>
    <property type="match status" value="1"/>
</dbReference>
<dbReference type="GO" id="GO:0000976">
    <property type="term" value="F:transcription cis-regulatory region binding"/>
    <property type="evidence" value="ECO:0000318"/>
    <property type="project" value="GO_Central"/>
</dbReference>
<protein>
    <recommendedName>
        <fullName evidence="10">ARID domain-containing protein</fullName>
    </recommendedName>
</protein>
<feature type="compositionally biased region" description="Polar residues" evidence="9">
    <location>
        <begin position="1247"/>
        <end position="1258"/>
    </location>
</feature>
<dbReference type="GeneID" id="589247"/>
<evidence type="ECO:0000256" key="5">
    <source>
        <dbReference type="ARBA" id="ARBA00023015"/>
    </source>
</evidence>
<dbReference type="InterPro" id="IPR012603">
    <property type="entry name" value="ARID4A/B_PWWP"/>
</dbReference>
<feature type="region of interest" description="Disordered" evidence="9">
    <location>
        <begin position="284"/>
        <end position="308"/>
    </location>
</feature>